<dbReference type="AlphaFoldDB" id="A0A6A6S9A8"/>
<reference evidence="1" key="1">
    <citation type="journal article" date="2020" name="Stud. Mycol.">
        <title>101 Dothideomycetes genomes: a test case for predicting lifestyles and emergence of pathogens.</title>
        <authorList>
            <person name="Haridas S."/>
            <person name="Albert R."/>
            <person name="Binder M."/>
            <person name="Bloem J."/>
            <person name="Labutti K."/>
            <person name="Salamov A."/>
            <person name="Andreopoulos B."/>
            <person name="Baker S."/>
            <person name="Barry K."/>
            <person name="Bills G."/>
            <person name="Bluhm B."/>
            <person name="Cannon C."/>
            <person name="Castanera R."/>
            <person name="Culley D."/>
            <person name="Daum C."/>
            <person name="Ezra D."/>
            <person name="Gonzalez J."/>
            <person name="Henrissat B."/>
            <person name="Kuo A."/>
            <person name="Liang C."/>
            <person name="Lipzen A."/>
            <person name="Lutzoni F."/>
            <person name="Magnuson J."/>
            <person name="Mondo S."/>
            <person name="Nolan M."/>
            <person name="Ohm R."/>
            <person name="Pangilinan J."/>
            <person name="Park H.-J."/>
            <person name="Ramirez L."/>
            <person name="Alfaro M."/>
            <person name="Sun H."/>
            <person name="Tritt A."/>
            <person name="Yoshinaga Y."/>
            <person name="Zwiers L.-H."/>
            <person name="Turgeon B."/>
            <person name="Goodwin S."/>
            <person name="Spatafora J."/>
            <person name="Crous P."/>
            <person name="Grigoriev I."/>
        </authorList>
    </citation>
    <scope>NUCLEOTIDE SEQUENCE</scope>
    <source>
        <strain evidence="1">CBS 473.64</strain>
    </source>
</reference>
<keyword evidence="2" id="KW-1185">Reference proteome</keyword>
<name>A0A6A6S9A8_9PLEO</name>
<organism evidence="1 2">
    <name type="scientific">Massarina eburnea CBS 473.64</name>
    <dbReference type="NCBI Taxonomy" id="1395130"/>
    <lineage>
        <taxon>Eukaryota</taxon>
        <taxon>Fungi</taxon>
        <taxon>Dikarya</taxon>
        <taxon>Ascomycota</taxon>
        <taxon>Pezizomycotina</taxon>
        <taxon>Dothideomycetes</taxon>
        <taxon>Pleosporomycetidae</taxon>
        <taxon>Pleosporales</taxon>
        <taxon>Massarineae</taxon>
        <taxon>Massarinaceae</taxon>
        <taxon>Massarina</taxon>
    </lineage>
</organism>
<proteinExistence type="predicted"/>
<evidence type="ECO:0000313" key="1">
    <source>
        <dbReference type="EMBL" id="KAF2643018.1"/>
    </source>
</evidence>
<accession>A0A6A6S9A8</accession>
<sequence length="104" mass="11816">MAYCCTAWRGALARRWRGRLVRVYRVAGVAVSTEKLETKQRLLGGRVSPPHILRPDMRPGAVLTLTAFLSFQLRGGCLAPARCPQLSTCHPSPQRFRRESRRRK</sequence>
<dbReference type="Proteomes" id="UP000799753">
    <property type="component" value="Unassembled WGS sequence"/>
</dbReference>
<gene>
    <name evidence="1" type="ORF">P280DRAFT_467120</name>
</gene>
<evidence type="ECO:0000313" key="2">
    <source>
        <dbReference type="Proteomes" id="UP000799753"/>
    </source>
</evidence>
<protein>
    <submittedName>
        <fullName evidence="1">Uncharacterized protein</fullName>
    </submittedName>
</protein>
<dbReference type="EMBL" id="MU006780">
    <property type="protein sequence ID" value="KAF2643018.1"/>
    <property type="molecule type" value="Genomic_DNA"/>
</dbReference>